<evidence type="ECO:0000313" key="3">
    <source>
        <dbReference type="EMBL" id="KIH53726.1"/>
    </source>
</evidence>
<evidence type="ECO:0000256" key="1">
    <source>
        <dbReference type="SAM" id="Phobius"/>
    </source>
</evidence>
<protein>
    <recommendedName>
        <fullName evidence="2">Fzo/mitofusin HR2 domain-containing protein</fullName>
    </recommendedName>
</protein>
<feature type="transmembrane region" description="Helical" evidence="1">
    <location>
        <begin position="21"/>
        <end position="40"/>
    </location>
</feature>
<accession>A0A0C2G9U8</accession>
<dbReference type="Proteomes" id="UP000054047">
    <property type="component" value="Unassembled WGS sequence"/>
</dbReference>
<organism evidence="3 4">
    <name type="scientific">Ancylostoma duodenale</name>
    <dbReference type="NCBI Taxonomy" id="51022"/>
    <lineage>
        <taxon>Eukaryota</taxon>
        <taxon>Metazoa</taxon>
        <taxon>Ecdysozoa</taxon>
        <taxon>Nematoda</taxon>
        <taxon>Chromadorea</taxon>
        <taxon>Rhabditida</taxon>
        <taxon>Rhabditina</taxon>
        <taxon>Rhabditomorpha</taxon>
        <taxon>Strongyloidea</taxon>
        <taxon>Ancylostomatidae</taxon>
        <taxon>Ancylostomatinae</taxon>
        <taxon>Ancylostoma</taxon>
    </lineage>
</organism>
<dbReference type="Pfam" id="PF04799">
    <property type="entry name" value="Fzo_mitofusin"/>
    <property type="match status" value="1"/>
</dbReference>
<evidence type="ECO:0000313" key="4">
    <source>
        <dbReference type="Proteomes" id="UP000054047"/>
    </source>
</evidence>
<dbReference type="InterPro" id="IPR006884">
    <property type="entry name" value="Fzo/mitofusin_HR2"/>
</dbReference>
<evidence type="ECO:0000259" key="2">
    <source>
        <dbReference type="Pfam" id="PF04799"/>
    </source>
</evidence>
<proteinExistence type="predicted"/>
<dbReference type="GO" id="GO:0005741">
    <property type="term" value="C:mitochondrial outer membrane"/>
    <property type="evidence" value="ECO:0007669"/>
    <property type="project" value="InterPro"/>
</dbReference>
<feature type="domain" description="Fzo/mitofusin HR2" evidence="2">
    <location>
        <begin position="7"/>
        <end position="44"/>
    </location>
</feature>
<gene>
    <name evidence="3" type="ORF">ANCDUO_16138</name>
</gene>
<dbReference type="GO" id="GO:0003924">
    <property type="term" value="F:GTPase activity"/>
    <property type="evidence" value="ECO:0007669"/>
    <property type="project" value="InterPro"/>
</dbReference>
<name>A0A0C2G9U8_9BILA</name>
<dbReference type="AlphaFoldDB" id="A0A0C2G9U8"/>
<keyword evidence="4" id="KW-1185">Reference proteome</keyword>
<keyword evidence="1" id="KW-1133">Transmembrane helix</keyword>
<dbReference type="EMBL" id="KN740517">
    <property type="protein sequence ID" value="KIH53726.1"/>
    <property type="molecule type" value="Genomic_DNA"/>
</dbReference>
<keyword evidence="1" id="KW-0472">Membrane</keyword>
<dbReference type="GO" id="GO:0008053">
    <property type="term" value="P:mitochondrial fusion"/>
    <property type="evidence" value="ECO:0007669"/>
    <property type="project" value="InterPro"/>
</dbReference>
<keyword evidence="1" id="KW-0812">Transmembrane</keyword>
<sequence>MQKAVEENAMMTQMVLTSASYLANGSIGLLVVGGIVYRAVGWRWCGSALLPAILILRSRQLKPPQGRGFW</sequence>
<reference evidence="3 4" key="1">
    <citation type="submission" date="2013-12" db="EMBL/GenBank/DDBJ databases">
        <title>Draft genome of the parsitic nematode Ancylostoma duodenale.</title>
        <authorList>
            <person name="Mitreva M."/>
        </authorList>
    </citation>
    <scope>NUCLEOTIDE SEQUENCE [LARGE SCALE GENOMIC DNA]</scope>
    <source>
        <strain evidence="3 4">Zhejiang</strain>
    </source>
</reference>